<organism evidence="5 6">
    <name type="scientific">Hyaloscypha variabilis (strain UAMH 11265 / GT02V1 / F)</name>
    <name type="common">Meliniomyces variabilis</name>
    <dbReference type="NCBI Taxonomy" id="1149755"/>
    <lineage>
        <taxon>Eukaryota</taxon>
        <taxon>Fungi</taxon>
        <taxon>Dikarya</taxon>
        <taxon>Ascomycota</taxon>
        <taxon>Pezizomycotina</taxon>
        <taxon>Leotiomycetes</taxon>
        <taxon>Helotiales</taxon>
        <taxon>Hyaloscyphaceae</taxon>
        <taxon>Hyaloscypha</taxon>
        <taxon>Hyaloscypha variabilis</taxon>
    </lineage>
</organism>
<evidence type="ECO:0000313" key="6">
    <source>
        <dbReference type="Proteomes" id="UP000235786"/>
    </source>
</evidence>
<dbReference type="GO" id="GO:0006154">
    <property type="term" value="P:adenosine catabolic process"/>
    <property type="evidence" value="ECO:0007669"/>
    <property type="project" value="TreeGrafter"/>
</dbReference>
<evidence type="ECO:0000313" key="5">
    <source>
        <dbReference type="EMBL" id="PMD41345.1"/>
    </source>
</evidence>
<sequence length="417" mass="45934">MTIKTTSTFDIPTSYPSTTAYANSREALLEAENAAAFEYAAVKPASNTEIKANKIVKALLDLESDTLYGVHHNGSAKRAPKGALRHCHFDAMLPPSALIPIAAGMANMHIRAGAPLINAGFYEHALPTFQVLSKEKAGTHANTDIFGATYVPGDCMLFSKFRESFPGGAAKGDGWVSNKIVLNVEDIYHTSQTVNGDGINYAEIRIGLGYGGFMWSDDGERQLSYHKMMRIISELQKEELPKIRKEGNTFYGIKCIYATMRKEEREEMVWDRNMAIELKQEFPDLICGFDIAGQEDAGHSLSHWIPELLEMRRKCDELGVDLPFIFHASETLDHGGDTDSSLIDVILLGTIKIDHGYSMTKHPVLMDLCKEKWIAVETCLISNEVLGLCGTVTNHPLPVLLASNVPCTVNSDDSGVF</sequence>
<proteinExistence type="predicted"/>
<dbReference type="InterPro" id="IPR001365">
    <property type="entry name" value="A_deaminase_dom"/>
</dbReference>
<keyword evidence="6" id="KW-1185">Reference proteome</keyword>
<evidence type="ECO:0000256" key="2">
    <source>
        <dbReference type="ARBA" id="ARBA00022723"/>
    </source>
</evidence>
<dbReference type="SUPFAM" id="SSF51556">
    <property type="entry name" value="Metallo-dependent hydrolases"/>
    <property type="match status" value="1"/>
</dbReference>
<dbReference type="OrthoDB" id="7202371at2759"/>
<gene>
    <name evidence="5" type="ORF">L207DRAFT_581785</name>
</gene>
<dbReference type="GO" id="GO:0004000">
    <property type="term" value="F:adenosine deaminase activity"/>
    <property type="evidence" value="ECO:0007669"/>
    <property type="project" value="TreeGrafter"/>
</dbReference>
<keyword evidence="2" id="KW-0479">Metal-binding</keyword>
<feature type="domain" description="Adenosine deaminase" evidence="4">
    <location>
        <begin position="188"/>
        <end position="417"/>
    </location>
</feature>
<comment type="cofactor">
    <cofactor evidence="1">
        <name>Zn(2+)</name>
        <dbReference type="ChEBI" id="CHEBI:29105"/>
    </cofactor>
</comment>
<dbReference type="InterPro" id="IPR006330">
    <property type="entry name" value="Ado/ade_deaminase"/>
</dbReference>
<evidence type="ECO:0000259" key="4">
    <source>
        <dbReference type="Pfam" id="PF00962"/>
    </source>
</evidence>
<dbReference type="PANTHER" id="PTHR11409:SF37">
    <property type="entry name" value="ADENOSINE DEAMINASE DOMAIN-CONTAINING PROTEIN"/>
    <property type="match status" value="1"/>
</dbReference>
<reference evidence="5 6" key="1">
    <citation type="submission" date="2016-04" db="EMBL/GenBank/DDBJ databases">
        <title>A degradative enzymes factory behind the ericoid mycorrhizal symbiosis.</title>
        <authorList>
            <consortium name="DOE Joint Genome Institute"/>
            <person name="Martino E."/>
            <person name="Morin E."/>
            <person name="Grelet G."/>
            <person name="Kuo A."/>
            <person name="Kohler A."/>
            <person name="Daghino S."/>
            <person name="Barry K."/>
            <person name="Choi C."/>
            <person name="Cichocki N."/>
            <person name="Clum A."/>
            <person name="Copeland A."/>
            <person name="Hainaut M."/>
            <person name="Haridas S."/>
            <person name="Labutti K."/>
            <person name="Lindquist E."/>
            <person name="Lipzen A."/>
            <person name="Khouja H.-R."/>
            <person name="Murat C."/>
            <person name="Ohm R."/>
            <person name="Olson A."/>
            <person name="Spatafora J."/>
            <person name="Veneault-Fourrey C."/>
            <person name="Henrissat B."/>
            <person name="Grigoriev I."/>
            <person name="Martin F."/>
            <person name="Perotto S."/>
        </authorList>
    </citation>
    <scope>NUCLEOTIDE SEQUENCE [LARGE SCALE GENOMIC DNA]</scope>
    <source>
        <strain evidence="5 6">F</strain>
    </source>
</reference>
<dbReference type="GO" id="GO:0046103">
    <property type="term" value="P:inosine biosynthetic process"/>
    <property type="evidence" value="ECO:0007669"/>
    <property type="project" value="TreeGrafter"/>
</dbReference>
<dbReference type="InterPro" id="IPR032466">
    <property type="entry name" value="Metal_Hydrolase"/>
</dbReference>
<dbReference type="Pfam" id="PF00962">
    <property type="entry name" value="A_deaminase"/>
    <property type="match status" value="1"/>
</dbReference>
<name>A0A2J6RS42_HYAVF</name>
<dbReference type="PANTHER" id="PTHR11409">
    <property type="entry name" value="ADENOSINE DEAMINASE"/>
    <property type="match status" value="1"/>
</dbReference>
<dbReference type="EMBL" id="KZ613944">
    <property type="protein sequence ID" value="PMD41345.1"/>
    <property type="molecule type" value="Genomic_DNA"/>
</dbReference>
<dbReference type="Proteomes" id="UP000235786">
    <property type="component" value="Unassembled WGS sequence"/>
</dbReference>
<dbReference type="GO" id="GO:0046872">
    <property type="term" value="F:metal ion binding"/>
    <property type="evidence" value="ECO:0007669"/>
    <property type="project" value="UniProtKB-KW"/>
</dbReference>
<dbReference type="Gene3D" id="3.20.20.140">
    <property type="entry name" value="Metal-dependent hydrolases"/>
    <property type="match status" value="1"/>
</dbReference>
<dbReference type="AlphaFoldDB" id="A0A2J6RS42"/>
<keyword evidence="3 5" id="KW-0378">Hydrolase</keyword>
<evidence type="ECO:0000256" key="3">
    <source>
        <dbReference type="ARBA" id="ARBA00022801"/>
    </source>
</evidence>
<evidence type="ECO:0000256" key="1">
    <source>
        <dbReference type="ARBA" id="ARBA00001947"/>
    </source>
</evidence>
<dbReference type="STRING" id="1149755.A0A2J6RS42"/>
<accession>A0A2J6RS42</accession>
<protein>
    <submittedName>
        <fullName evidence="5">Metallo-dependent hydrolase</fullName>
    </submittedName>
</protein>